<organism evidence="3 4">
    <name type="scientific">Borborobacter arsenicus</name>
    <dbReference type="NCBI Taxonomy" id="1851146"/>
    <lineage>
        <taxon>Bacteria</taxon>
        <taxon>Pseudomonadati</taxon>
        <taxon>Pseudomonadota</taxon>
        <taxon>Alphaproteobacteria</taxon>
        <taxon>Hyphomicrobiales</taxon>
        <taxon>Phyllobacteriaceae</taxon>
        <taxon>Borborobacter</taxon>
    </lineage>
</organism>
<proteinExistence type="predicted"/>
<keyword evidence="4" id="KW-1185">Reference proteome</keyword>
<dbReference type="OrthoDB" id="9761586at2"/>
<comment type="caution">
    <text evidence="3">The sequence shown here is derived from an EMBL/GenBank/DDBJ whole genome shotgun (WGS) entry which is preliminary data.</text>
</comment>
<feature type="domain" description="Hydantoinase B/oxoprolinase" evidence="2">
    <location>
        <begin position="83"/>
        <end position="614"/>
    </location>
</feature>
<feature type="region of interest" description="Disordered" evidence="1">
    <location>
        <begin position="565"/>
        <end position="589"/>
    </location>
</feature>
<accession>A0A432VBL0</accession>
<feature type="compositionally biased region" description="Basic and acidic residues" evidence="1">
    <location>
        <begin position="614"/>
        <end position="623"/>
    </location>
</feature>
<reference evidence="3 4" key="1">
    <citation type="submission" date="2018-11" db="EMBL/GenBank/DDBJ databases">
        <title>Pseudaminobacter arsenicus sp. nov., an arsenic-resistant bacterium isolated from arsenic-rich aquifers.</title>
        <authorList>
            <person name="Mu Y."/>
        </authorList>
    </citation>
    <scope>NUCLEOTIDE SEQUENCE [LARGE SCALE GENOMIC DNA]</scope>
    <source>
        <strain evidence="3 4">CB3</strain>
    </source>
</reference>
<dbReference type="Proteomes" id="UP000281647">
    <property type="component" value="Unassembled WGS sequence"/>
</dbReference>
<dbReference type="GO" id="GO:0017168">
    <property type="term" value="F:5-oxoprolinase (ATP-hydrolyzing) activity"/>
    <property type="evidence" value="ECO:0007669"/>
    <property type="project" value="TreeGrafter"/>
</dbReference>
<protein>
    <submittedName>
        <fullName evidence="3">Hydantoinase B/oxoprolinase family protein</fullName>
    </submittedName>
</protein>
<dbReference type="Pfam" id="PF02538">
    <property type="entry name" value="Hydantoinase_B"/>
    <property type="match status" value="1"/>
</dbReference>
<dbReference type="InterPro" id="IPR045079">
    <property type="entry name" value="Oxoprolinase-like"/>
</dbReference>
<dbReference type="InterPro" id="IPR003692">
    <property type="entry name" value="Hydantoinase_B"/>
</dbReference>
<sequence>MARPATRSLPGREICSLRSAERRIPRPSISGTILAPVRPSRDRPSFSNMTPPPWCCLGRLPRGSSMVSFVSRQPDMNEKTTFDALTRDIFQRRLIGIAEEMSASLRRASYSSIIWDMYDYSCAILSPDGEILAQAETIPAQLGILQVACRDVVKVIPLETWEDGDAIICNDPYQGCTHTPDIVLFSPVIHDGKLVAIAATIAHHVDIGGKTPCTTAPDNTEVFGEGLIFPPLRLVSKGVPNDDLFRMLAANVRHPQSSLGDLRAQIAGCRTAERRLKELAARYGTNLFLQLNDAVLAYGENYMTAALREREGVVVSATVQIEDEIASDEPITMVCRASVSDGCIQVDFSGTSDQRANALNCPYASTVSLASYAVKTAFAPDSPQNGGFMRPIHVIAPRGSVLNPKRPAAVGSRHYAAQAVAEVVLRALCRMPGVAGYAGSQISFPAVKAGGFDTRPERRNANGEAPYFIITDIMGGGSGATAQGDGLNAIDTHGGNCSILSAEIMETASPVRVLRTELVEGSGGKGAHEGGMALRREYELLCDGVNVNVYVQQMRDYARPWGEAGGAPGQAAGSHLNPGTDRETALPPKALALTPGKGAVIRLQSSGGGGWGDPADRVEGQSA</sequence>
<feature type="region of interest" description="Disordered" evidence="1">
    <location>
        <begin position="602"/>
        <end position="623"/>
    </location>
</feature>
<dbReference type="GO" id="GO:0005829">
    <property type="term" value="C:cytosol"/>
    <property type="evidence" value="ECO:0007669"/>
    <property type="project" value="TreeGrafter"/>
</dbReference>
<gene>
    <name evidence="3" type="ORF">EET67_01065</name>
</gene>
<dbReference type="PANTHER" id="PTHR11365:SF23">
    <property type="entry name" value="HYPOTHETICAL 5-OXOPROLINASE (EUROFUNG)-RELATED"/>
    <property type="match status" value="1"/>
</dbReference>
<dbReference type="GO" id="GO:0006749">
    <property type="term" value="P:glutathione metabolic process"/>
    <property type="evidence" value="ECO:0007669"/>
    <property type="project" value="TreeGrafter"/>
</dbReference>
<dbReference type="AlphaFoldDB" id="A0A432VBL0"/>
<evidence type="ECO:0000259" key="2">
    <source>
        <dbReference type="Pfam" id="PF02538"/>
    </source>
</evidence>
<evidence type="ECO:0000313" key="4">
    <source>
        <dbReference type="Proteomes" id="UP000281647"/>
    </source>
</evidence>
<name>A0A432VBL0_9HYPH</name>
<dbReference type="EMBL" id="RKST01000001">
    <property type="protein sequence ID" value="RUM99524.1"/>
    <property type="molecule type" value="Genomic_DNA"/>
</dbReference>
<evidence type="ECO:0000256" key="1">
    <source>
        <dbReference type="SAM" id="MobiDB-lite"/>
    </source>
</evidence>
<dbReference type="PANTHER" id="PTHR11365">
    <property type="entry name" value="5-OXOPROLINASE RELATED"/>
    <property type="match status" value="1"/>
</dbReference>
<evidence type="ECO:0000313" key="3">
    <source>
        <dbReference type="EMBL" id="RUM99524.1"/>
    </source>
</evidence>